<evidence type="ECO:0000313" key="3">
    <source>
        <dbReference type="Proteomes" id="UP000886885"/>
    </source>
</evidence>
<evidence type="ECO:0000256" key="1">
    <source>
        <dbReference type="SAM" id="MobiDB-lite"/>
    </source>
</evidence>
<feature type="region of interest" description="Disordered" evidence="1">
    <location>
        <begin position="84"/>
        <end position="134"/>
    </location>
</feature>
<dbReference type="AlphaFoldDB" id="A0A8X8A9D8"/>
<keyword evidence="3" id="KW-1185">Reference proteome</keyword>
<reference evidence="2" key="1">
    <citation type="journal article" date="2020" name="bioRxiv">
        <title>Hybrid origin of Populus tomentosa Carr. identified through genome sequencing and phylogenomic analysis.</title>
        <authorList>
            <person name="An X."/>
            <person name="Gao K."/>
            <person name="Chen Z."/>
            <person name="Li J."/>
            <person name="Yang X."/>
            <person name="Yang X."/>
            <person name="Zhou J."/>
            <person name="Guo T."/>
            <person name="Zhao T."/>
            <person name="Huang S."/>
            <person name="Miao D."/>
            <person name="Khan W.U."/>
            <person name="Rao P."/>
            <person name="Ye M."/>
            <person name="Lei B."/>
            <person name="Liao W."/>
            <person name="Wang J."/>
            <person name="Ji L."/>
            <person name="Li Y."/>
            <person name="Guo B."/>
            <person name="Mustafa N.S."/>
            <person name="Li S."/>
            <person name="Yun Q."/>
            <person name="Keller S.R."/>
            <person name="Mao J."/>
            <person name="Zhang R."/>
            <person name="Strauss S.H."/>
        </authorList>
    </citation>
    <scope>NUCLEOTIDE SEQUENCE</scope>
    <source>
        <strain evidence="2">GM15</strain>
        <tissue evidence="2">Leaf</tissue>
    </source>
</reference>
<accession>A0A8X8A9D8</accession>
<protein>
    <submittedName>
        <fullName evidence="2">Uncharacterized protein</fullName>
    </submittedName>
</protein>
<evidence type="ECO:0000313" key="2">
    <source>
        <dbReference type="EMBL" id="KAG6785198.1"/>
    </source>
</evidence>
<comment type="caution">
    <text evidence="2">The sequence shown here is derived from an EMBL/GenBank/DDBJ whole genome shotgun (WGS) entry which is preliminary data.</text>
</comment>
<dbReference type="Proteomes" id="UP000886885">
    <property type="component" value="Chromosome 2D"/>
</dbReference>
<gene>
    <name evidence="2" type="ORF">POTOM_010925</name>
</gene>
<dbReference type="OrthoDB" id="49605at2759"/>
<feature type="compositionally biased region" description="Polar residues" evidence="1">
    <location>
        <begin position="113"/>
        <end position="134"/>
    </location>
</feature>
<sequence length="134" mass="14614">MSPITKVLQYAVEILLMVGFSEDVGYDETGKRNDPGLLWLSNSVPFAETVVVEQQQVYRDRSHGEPCMDPMRAEVAAVVDSWAADPGRKKAPPSQDVAVAVEGEPPRGRKQYITRSRAASTANAGRNAKTPSKN</sequence>
<organism evidence="2 3">
    <name type="scientific">Populus tomentosa</name>
    <name type="common">Chinese white poplar</name>
    <dbReference type="NCBI Taxonomy" id="118781"/>
    <lineage>
        <taxon>Eukaryota</taxon>
        <taxon>Viridiplantae</taxon>
        <taxon>Streptophyta</taxon>
        <taxon>Embryophyta</taxon>
        <taxon>Tracheophyta</taxon>
        <taxon>Spermatophyta</taxon>
        <taxon>Magnoliopsida</taxon>
        <taxon>eudicotyledons</taxon>
        <taxon>Gunneridae</taxon>
        <taxon>Pentapetalae</taxon>
        <taxon>rosids</taxon>
        <taxon>fabids</taxon>
        <taxon>Malpighiales</taxon>
        <taxon>Salicaceae</taxon>
        <taxon>Saliceae</taxon>
        <taxon>Populus</taxon>
    </lineage>
</organism>
<proteinExistence type="predicted"/>
<name>A0A8X8A9D8_POPTO</name>
<dbReference type="EMBL" id="JAAWWB010000004">
    <property type="protein sequence ID" value="KAG6785198.1"/>
    <property type="molecule type" value="Genomic_DNA"/>
</dbReference>